<evidence type="ECO:0000256" key="2">
    <source>
        <dbReference type="SAM" id="SignalP"/>
    </source>
</evidence>
<comment type="caution">
    <text evidence="3">The sequence shown here is derived from an EMBL/GenBank/DDBJ whole genome shotgun (WGS) entry which is preliminary data.</text>
</comment>
<evidence type="ECO:0008006" key="5">
    <source>
        <dbReference type="Google" id="ProtNLM"/>
    </source>
</evidence>
<sequence length="193" mass="21039">MKKKVILGLVAVLGIAGIASAVMANEGFTKKEPQKSIKIVPIHHKETIGDLVYEIQLSKNQFDLDNEIEVYAKVTNIGKETMTYVSGSSSCPNHVVIDIVHQESNTSLAIKQGEACTSDLGTSILAPAQTVEDKWIFIPKQWINSKLEPALTGTYDVEVALPPESIEFTEDQPEAKNQRASTKTSIILTGKTT</sequence>
<evidence type="ECO:0000256" key="1">
    <source>
        <dbReference type="SAM" id="MobiDB-lite"/>
    </source>
</evidence>
<dbReference type="Proteomes" id="UP001596047">
    <property type="component" value="Unassembled WGS sequence"/>
</dbReference>
<feature type="chain" id="PRO_5045063280" description="DUF4352 domain-containing protein" evidence="2">
    <location>
        <begin position="25"/>
        <end position="193"/>
    </location>
</feature>
<feature type="region of interest" description="Disordered" evidence="1">
    <location>
        <begin position="170"/>
        <end position="193"/>
    </location>
</feature>
<organism evidence="3 4">
    <name type="scientific">Paenibacillus solisilvae</name>
    <dbReference type="NCBI Taxonomy" id="2486751"/>
    <lineage>
        <taxon>Bacteria</taxon>
        <taxon>Bacillati</taxon>
        <taxon>Bacillota</taxon>
        <taxon>Bacilli</taxon>
        <taxon>Bacillales</taxon>
        <taxon>Paenibacillaceae</taxon>
        <taxon>Paenibacillus</taxon>
    </lineage>
</organism>
<protein>
    <recommendedName>
        <fullName evidence="5">DUF4352 domain-containing protein</fullName>
    </recommendedName>
</protein>
<dbReference type="RefSeq" id="WP_379188893.1">
    <property type="nucleotide sequence ID" value="NZ_JBHSOW010000049.1"/>
</dbReference>
<accession>A0ABW0VZQ9</accession>
<proteinExistence type="predicted"/>
<name>A0ABW0VZQ9_9BACL</name>
<feature type="compositionally biased region" description="Polar residues" evidence="1">
    <location>
        <begin position="178"/>
        <end position="193"/>
    </location>
</feature>
<dbReference type="EMBL" id="JBHSOW010000049">
    <property type="protein sequence ID" value="MFC5650339.1"/>
    <property type="molecule type" value="Genomic_DNA"/>
</dbReference>
<gene>
    <name evidence="3" type="ORF">ACFPYJ_14610</name>
</gene>
<reference evidence="4" key="1">
    <citation type="journal article" date="2019" name="Int. J. Syst. Evol. Microbiol.">
        <title>The Global Catalogue of Microorganisms (GCM) 10K type strain sequencing project: providing services to taxonomists for standard genome sequencing and annotation.</title>
        <authorList>
            <consortium name="The Broad Institute Genomics Platform"/>
            <consortium name="The Broad Institute Genome Sequencing Center for Infectious Disease"/>
            <person name="Wu L."/>
            <person name="Ma J."/>
        </authorList>
    </citation>
    <scope>NUCLEOTIDE SEQUENCE [LARGE SCALE GENOMIC DNA]</scope>
    <source>
        <strain evidence="4">CGMCC 1.3240</strain>
    </source>
</reference>
<feature type="signal peptide" evidence="2">
    <location>
        <begin position="1"/>
        <end position="24"/>
    </location>
</feature>
<keyword evidence="2" id="KW-0732">Signal</keyword>
<evidence type="ECO:0000313" key="3">
    <source>
        <dbReference type="EMBL" id="MFC5650339.1"/>
    </source>
</evidence>
<evidence type="ECO:0000313" key="4">
    <source>
        <dbReference type="Proteomes" id="UP001596047"/>
    </source>
</evidence>
<keyword evidence="4" id="KW-1185">Reference proteome</keyword>